<organism evidence="2 3">
    <name type="scientific">Rubrobacter marinus</name>
    <dbReference type="NCBI Taxonomy" id="2653852"/>
    <lineage>
        <taxon>Bacteria</taxon>
        <taxon>Bacillati</taxon>
        <taxon>Actinomycetota</taxon>
        <taxon>Rubrobacteria</taxon>
        <taxon>Rubrobacterales</taxon>
        <taxon>Rubrobacteraceae</taxon>
        <taxon>Rubrobacter</taxon>
    </lineage>
</organism>
<feature type="region of interest" description="Disordered" evidence="1">
    <location>
        <begin position="122"/>
        <end position="154"/>
    </location>
</feature>
<proteinExistence type="predicted"/>
<reference evidence="2 3" key="1">
    <citation type="submission" date="2019-10" db="EMBL/GenBank/DDBJ databases">
        <title>Rubrobacter sp nov SCSIO 52915 isolated from a deep-sea sediment in the South China Sea.</title>
        <authorList>
            <person name="Chen R.W."/>
        </authorList>
    </citation>
    <scope>NUCLEOTIDE SEQUENCE [LARGE SCALE GENOMIC DNA]</scope>
    <source>
        <strain evidence="2 3">SCSIO 52915</strain>
    </source>
</reference>
<evidence type="ECO:0000313" key="3">
    <source>
        <dbReference type="Proteomes" id="UP000502706"/>
    </source>
</evidence>
<sequence length="154" mass="16260">MGKIRVLGTWRTPTERAGGRVSDGVAKYPGERVNARDHGVVSAGPGGLRVVIALGQEYNVYGEAFASAILSYRPRAVVEHVPPEELDGAVARLEPLLVITDSVGDAADASVLARAEISAEPAEPSRFVVGGRSGRSSTRRLGTCSPSWTIPREP</sequence>
<evidence type="ECO:0000256" key="1">
    <source>
        <dbReference type="SAM" id="MobiDB-lite"/>
    </source>
</evidence>
<gene>
    <name evidence="2" type="ORF">GBA65_07555</name>
</gene>
<accession>A0A6G8PW37</accession>
<dbReference type="KEGG" id="rmar:GBA65_07555"/>
<name>A0A6G8PW37_9ACTN</name>
<dbReference type="RefSeq" id="WP_166396077.1">
    <property type="nucleotide sequence ID" value="NZ_CP045121.1"/>
</dbReference>
<dbReference type="Proteomes" id="UP000502706">
    <property type="component" value="Chromosome"/>
</dbReference>
<feature type="compositionally biased region" description="Low complexity" evidence="1">
    <location>
        <begin position="134"/>
        <end position="145"/>
    </location>
</feature>
<evidence type="ECO:0000313" key="2">
    <source>
        <dbReference type="EMBL" id="QIN78403.1"/>
    </source>
</evidence>
<keyword evidence="3" id="KW-1185">Reference proteome</keyword>
<dbReference type="AlphaFoldDB" id="A0A6G8PW37"/>
<protein>
    <submittedName>
        <fullName evidence="2">Uncharacterized protein</fullName>
    </submittedName>
</protein>
<dbReference type="EMBL" id="CP045121">
    <property type="protein sequence ID" value="QIN78403.1"/>
    <property type="molecule type" value="Genomic_DNA"/>
</dbReference>